<keyword evidence="4" id="KW-1185">Reference proteome</keyword>
<sequence>MQEQYPRWIVGRVREALADTPVVVVQGARQTGKSTLTAELAKESGATVVTLDDPEARLAAEADPESFIAGFGGGPVVLDEIQRAPQLILPIKAAVDRDRQPGRFLLTGSADLMRVPGAEDSLAGRAETIRLRPLSQGEVGRRQDDFVARFLAEPDLSGWSSSWSRERYVDAICAGGYPTALARNGERRRVWLADYVDRLMRGDLRDLTTASPARLRKVLALLAGAQTGELVPARIARDVGVAEGTARGDVQRLSDLYLVDSVPGWSRSRTRRVVARAKAHVADSGLAAMLSNLEADDLLSHLGVNHLGGLLEGFVSNELLRQSSWSSTRFDLSHYREAGGAEVDLLVELRGGKVLGLEVKASSTARPDHATGLMRLRDRLGDDFVAGVVLHLGERAWNMGERLWALPVAALWEL</sequence>
<evidence type="ECO:0000259" key="2">
    <source>
        <dbReference type="Pfam" id="PF13635"/>
    </source>
</evidence>
<dbReference type="EMBL" id="SDMR01000014">
    <property type="protein sequence ID" value="TBT94365.1"/>
    <property type="molecule type" value="Genomic_DNA"/>
</dbReference>
<comment type="caution">
    <text evidence="3">The sequence shown here is derived from an EMBL/GenBank/DDBJ whole genome shotgun (WGS) entry which is preliminary data.</text>
</comment>
<reference evidence="3 4" key="1">
    <citation type="submission" date="2019-01" db="EMBL/GenBank/DDBJ databases">
        <title>Lactibacter flavus gen. nov., sp. nov., a novel bacterium of the family Propionibacteriaceae isolated from raw milk and dairy products.</title>
        <authorList>
            <person name="Huptas C."/>
            <person name="Wenning M."/>
            <person name="Breitenwieser F."/>
            <person name="Doll E."/>
            <person name="Von Neubeck M."/>
            <person name="Busse H.-J."/>
            <person name="Scherer S."/>
        </authorList>
    </citation>
    <scope>NUCLEOTIDE SEQUENCE [LARGE SCALE GENOMIC DNA]</scope>
    <source>
        <strain evidence="3 4">DSM 22130</strain>
    </source>
</reference>
<dbReference type="SUPFAM" id="SSF52540">
    <property type="entry name" value="P-loop containing nucleoside triphosphate hydrolases"/>
    <property type="match status" value="1"/>
</dbReference>
<dbReference type="AlphaFoldDB" id="A0A4Q9KJM8"/>
<evidence type="ECO:0000313" key="3">
    <source>
        <dbReference type="EMBL" id="TBT94365.1"/>
    </source>
</evidence>
<proteinExistence type="predicted"/>
<evidence type="ECO:0000259" key="1">
    <source>
        <dbReference type="Pfam" id="PF13173"/>
    </source>
</evidence>
<accession>A0A4Q9KJM8</accession>
<dbReference type="Pfam" id="PF13173">
    <property type="entry name" value="AAA_14"/>
    <property type="match status" value="1"/>
</dbReference>
<keyword evidence="3" id="KW-0067">ATP-binding</keyword>
<dbReference type="Pfam" id="PF13635">
    <property type="entry name" value="DUF4143"/>
    <property type="match status" value="1"/>
</dbReference>
<evidence type="ECO:0000313" key="4">
    <source>
        <dbReference type="Proteomes" id="UP000291933"/>
    </source>
</evidence>
<protein>
    <submittedName>
        <fullName evidence="3">ATP-binding protein</fullName>
    </submittedName>
</protein>
<dbReference type="OrthoDB" id="128089at2"/>
<feature type="domain" description="AAA" evidence="1">
    <location>
        <begin position="20"/>
        <end position="139"/>
    </location>
</feature>
<keyword evidence="3" id="KW-0547">Nucleotide-binding</keyword>
<organism evidence="3 4">
    <name type="scientific">Propioniciclava tarda</name>
    <dbReference type="NCBI Taxonomy" id="433330"/>
    <lineage>
        <taxon>Bacteria</taxon>
        <taxon>Bacillati</taxon>
        <taxon>Actinomycetota</taxon>
        <taxon>Actinomycetes</taxon>
        <taxon>Propionibacteriales</taxon>
        <taxon>Propionibacteriaceae</taxon>
        <taxon>Propioniciclava</taxon>
    </lineage>
</organism>
<dbReference type="PANTHER" id="PTHR43566:SF2">
    <property type="entry name" value="DUF4143 DOMAIN-CONTAINING PROTEIN"/>
    <property type="match status" value="1"/>
</dbReference>
<dbReference type="InterPro" id="IPR025420">
    <property type="entry name" value="DUF4143"/>
</dbReference>
<dbReference type="GO" id="GO:0005524">
    <property type="term" value="F:ATP binding"/>
    <property type="evidence" value="ECO:0007669"/>
    <property type="project" value="UniProtKB-KW"/>
</dbReference>
<dbReference type="InterPro" id="IPR041682">
    <property type="entry name" value="AAA_14"/>
</dbReference>
<name>A0A4Q9KJM8_PROTD</name>
<dbReference type="InterPro" id="IPR027417">
    <property type="entry name" value="P-loop_NTPase"/>
</dbReference>
<feature type="domain" description="DUF4143" evidence="2">
    <location>
        <begin position="203"/>
        <end position="362"/>
    </location>
</feature>
<gene>
    <name evidence="3" type="ORF">ET996_11035</name>
</gene>
<dbReference type="Proteomes" id="UP000291933">
    <property type="component" value="Unassembled WGS sequence"/>
</dbReference>
<dbReference type="PANTHER" id="PTHR43566">
    <property type="entry name" value="CONSERVED PROTEIN"/>
    <property type="match status" value="1"/>
</dbReference>
<dbReference type="RefSeq" id="WP_131172608.1">
    <property type="nucleotide sequence ID" value="NZ_FXTL01000014.1"/>
</dbReference>